<feature type="domain" description="NodB homology" evidence="3">
    <location>
        <begin position="94"/>
        <end position="329"/>
    </location>
</feature>
<evidence type="ECO:0000259" key="3">
    <source>
        <dbReference type="PROSITE" id="PS51677"/>
    </source>
</evidence>
<dbReference type="PANTHER" id="PTHR34216">
    <property type="match status" value="1"/>
</dbReference>
<dbReference type="Pfam" id="PF01522">
    <property type="entry name" value="Polysacc_deac_1"/>
    <property type="match status" value="1"/>
</dbReference>
<dbReference type="CDD" id="cd10918">
    <property type="entry name" value="CE4_NodB_like_5s_6s"/>
    <property type="match status" value="1"/>
</dbReference>
<dbReference type="EMBL" id="JAUCBP010000002">
    <property type="protein sequence ID" value="MDM7859640.1"/>
    <property type="molecule type" value="Genomic_DNA"/>
</dbReference>
<keyword evidence="5" id="KW-1185">Reference proteome</keyword>
<evidence type="ECO:0000313" key="4">
    <source>
        <dbReference type="EMBL" id="MDM7859640.1"/>
    </source>
</evidence>
<comment type="caution">
    <text evidence="4">The sequence shown here is derived from an EMBL/GenBank/DDBJ whole genome shotgun (WGS) entry which is preliminary data.</text>
</comment>
<dbReference type="Gene3D" id="3.20.20.370">
    <property type="entry name" value="Glycoside hydrolase/deacetylase"/>
    <property type="match status" value="1"/>
</dbReference>
<dbReference type="PANTHER" id="PTHR34216:SF3">
    <property type="entry name" value="POLY-BETA-1,6-N-ACETYL-D-GLUCOSAMINE N-DEACETYLASE"/>
    <property type="match status" value="1"/>
</dbReference>
<accession>A0ABT7SU10</accession>
<reference evidence="4 5" key="1">
    <citation type="submission" date="2023-06" db="EMBL/GenBank/DDBJ databases">
        <title>Alteromonas sp. ASW11-36 isolated from intertidal sand.</title>
        <authorList>
            <person name="Li Y."/>
        </authorList>
    </citation>
    <scope>NUCLEOTIDE SEQUENCE [LARGE SCALE GENOMIC DNA]</scope>
    <source>
        <strain evidence="4 5">ASW11-36</strain>
    </source>
</reference>
<sequence length="329" mass="37344">MLKQLLKSCVKQCLYSIYGSVGWSIKQRGPHKLIVLMYHRILPKSDERYHYEEPGMIVTPESFRMHMEELHQSGLPIVDLSKWARLPDKDKPDAAIAITFDDGWLDNYEFAFPILAEYHFPATLYVVSDFIGQAAPFWPNRILRLLLNKTDFSLQAYANLIELTGPVPATPLSKDQAAAIIQRLKKFDDDVIFNALVSAPSDELGVEMMNFEQLKDAQQRMNITIGCHTKSHRRLLEGTPSERLHAEIIDSKHQLEQQFAIEIDSFCFPNGDYSEAALALVEENYKNAVTTLRGHNNAMTPVHQLVRIGVHNDIASQPLAFKARLSGLI</sequence>
<protein>
    <submittedName>
        <fullName evidence="4">Polysaccharide deacetylase family protein</fullName>
    </submittedName>
</protein>
<evidence type="ECO:0000313" key="5">
    <source>
        <dbReference type="Proteomes" id="UP001234343"/>
    </source>
</evidence>
<evidence type="ECO:0000256" key="2">
    <source>
        <dbReference type="ARBA" id="ARBA00022729"/>
    </source>
</evidence>
<dbReference type="InterPro" id="IPR011330">
    <property type="entry name" value="Glyco_hydro/deAcase_b/a-brl"/>
</dbReference>
<name>A0ABT7SU10_9ALTE</name>
<dbReference type="Proteomes" id="UP001234343">
    <property type="component" value="Unassembled WGS sequence"/>
</dbReference>
<organism evidence="4 5">
    <name type="scientific">Alteromonas arenosi</name>
    <dbReference type="NCBI Taxonomy" id="3055817"/>
    <lineage>
        <taxon>Bacteria</taxon>
        <taxon>Pseudomonadati</taxon>
        <taxon>Pseudomonadota</taxon>
        <taxon>Gammaproteobacteria</taxon>
        <taxon>Alteromonadales</taxon>
        <taxon>Alteromonadaceae</taxon>
        <taxon>Alteromonas/Salinimonas group</taxon>
        <taxon>Alteromonas</taxon>
    </lineage>
</organism>
<keyword evidence="2" id="KW-0732">Signal</keyword>
<dbReference type="PROSITE" id="PS51677">
    <property type="entry name" value="NODB"/>
    <property type="match status" value="1"/>
</dbReference>
<gene>
    <name evidence="4" type="ORF">QTP81_03335</name>
</gene>
<dbReference type="SUPFAM" id="SSF88713">
    <property type="entry name" value="Glycoside hydrolase/deacetylase"/>
    <property type="match status" value="1"/>
</dbReference>
<evidence type="ECO:0000256" key="1">
    <source>
        <dbReference type="ARBA" id="ARBA00004613"/>
    </source>
</evidence>
<dbReference type="RefSeq" id="WP_289363718.1">
    <property type="nucleotide sequence ID" value="NZ_JAUCBP010000002.1"/>
</dbReference>
<dbReference type="InterPro" id="IPR002509">
    <property type="entry name" value="NODB_dom"/>
</dbReference>
<proteinExistence type="predicted"/>
<dbReference type="InterPro" id="IPR051398">
    <property type="entry name" value="Polysacch_Deacetylase"/>
</dbReference>
<comment type="subcellular location">
    <subcellularLocation>
        <location evidence="1">Secreted</location>
    </subcellularLocation>
</comment>